<accession>R9W0P0</accession>
<gene>
    <name evidence="1" type="ORF">IBBPl23_27B</name>
</gene>
<keyword evidence="2" id="KW-1185">Reference proteome</keyword>
<dbReference type="GeneID" id="16385290"/>
<dbReference type="KEGG" id="vg:16385290"/>
<dbReference type="Proteomes" id="UP000014424">
    <property type="component" value="Segment"/>
</dbReference>
<evidence type="ECO:0000313" key="1">
    <source>
        <dbReference type="EMBL" id="AGN89344.1"/>
    </source>
</evidence>
<organism evidence="1 2">
    <name type="scientific">Paenibacillus phage phiIBB_P123</name>
    <dbReference type="NCBI Taxonomy" id="1337877"/>
    <lineage>
        <taxon>Viruses</taxon>
        <taxon>Duplodnaviria</taxon>
        <taxon>Heunggongvirae</taxon>
        <taxon>Uroviricota</taxon>
        <taxon>Caudoviricetes</taxon>
        <taxon>Fernvirus</taxon>
        <taxon>Fernvirus P123</taxon>
    </lineage>
</organism>
<dbReference type="EMBL" id="KF010834">
    <property type="protein sequence ID" value="AGN89344.1"/>
    <property type="molecule type" value="Genomic_DNA"/>
</dbReference>
<dbReference type="RefSeq" id="YP_008320366.1">
    <property type="nucleotide sequence ID" value="NC_021865.1"/>
</dbReference>
<protein>
    <submittedName>
        <fullName evidence="1">Uncharacterized protein</fullName>
    </submittedName>
</protein>
<evidence type="ECO:0000313" key="2">
    <source>
        <dbReference type="Proteomes" id="UP000014424"/>
    </source>
</evidence>
<sequence>MKTVLFHVLSMFNRVIINFAFRSGGSNERGINTYNNREGHYLS</sequence>
<proteinExistence type="predicted"/>
<name>R9W0P0_9CAUD</name>
<reference evidence="1 2" key="1">
    <citation type="journal article" date="2013" name="Genome Announc.">
        <title>Complete Genome Sequence of the Broad-Host-Range Paenibacillus larvae Phage phiIBB_Pl23.</title>
        <authorList>
            <person name="Oliveira A."/>
            <person name="Melo L.D."/>
            <person name="Kropinski A.M."/>
            <person name="Azeredo J."/>
        </authorList>
    </citation>
    <scope>NUCLEOTIDE SEQUENCE [LARGE SCALE GENOMIC DNA]</scope>
</reference>